<reference evidence="1 2" key="1">
    <citation type="submission" date="2019-07" db="EMBL/GenBank/DDBJ databases">
        <title>Cryptosporangium phraense sp. nov., isolated from plant litter.</title>
        <authorList>
            <person name="Suriyachadkun C."/>
        </authorList>
    </citation>
    <scope>NUCLEOTIDE SEQUENCE [LARGE SCALE GENOMIC DNA]</scope>
    <source>
        <strain evidence="1 2">A-T 5661</strain>
    </source>
</reference>
<evidence type="ECO:0000313" key="2">
    <source>
        <dbReference type="Proteomes" id="UP000317982"/>
    </source>
</evidence>
<protein>
    <submittedName>
        <fullName evidence="1">Uncharacterized protein</fullName>
    </submittedName>
</protein>
<dbReference type="Proteomes" id="UP000317982">
    <property type="component" value="Unassembled WGS sequence"/>
</dbReference>
<organism evidence="1 2">
    <name type="scientific">Cryptosporangium phraense</name>
    <dbReference type="NCBI Taxonomy" id="2593070"/>
    <lineage>
        <taxon>Bacteria</taxon>
        <taxon>Bacillati</taxon>
        <taxon>Actinomycetota</taxon>
        <taxon>Actinomycetes</taxon>
        <taxon>Cryptosporangiales</taxon>
        <taxon>Cryptosporangiaceae</taxon>
        <taxon>Cryptosporangium</taxon>
    </lineage>
</organism>
<dbReference type="RefSeq" id="WP_142706075.1">
    <property type="nucleotide sequence ID" value="NZ_VIRS01000013.1"/>
</dbReference>
<evidence type="ECO:0000313" key="1">
    <source>
        <dbReference type="EMBL" id="TQS43377.1"/>
    </source>
</evidence>
<proteinExistence type="predicted"/>
<dbReference type="OrthoDB" id="9868448at2"/>
<dbReference type="EMBL" id="VIRS01000013">
    <property type="protein sequence ID" value="TQS43377.1"/>
    <property type="molecule type" value="Genomic_DNA"/>
</dbReference>
<dbReference type="AlphaFoldDB" id="A0A545APW7"/>
<keyword evidence="2" id="KW-1185">Reference proteome</keyword>
<dbReference type="GO" id="GO:0008270">
    <property type="term" value="F:zinc ion binding"/>
    <property type="evidence" value="ECO:0007669"/>
    <property type="project" value="InterPro"/>
</dbReference>
<comment type="caution">
    <text evidence="1">The sequence shown here is derived from an EMBL/GenBank/DDBJ whole genome shotgun (WGS) entry which is preliminary data.</text>
</comment>
<dbReference type="PROSITE" id="PS00903">
    <property type="entry name" value="CYT_DCMP_DEAMINASES_1"/>
    <property type="match status" value="1"/>
</dbReference>
<dbReference type="GO" id="GO:0016787">
    <property type="term" value="F:hydrolase activity"/>
    <property type="evidence" value="ECO:0007669"/>
    <property type="project" value="InterPro"/>
</dbReference>
<sequence>MPVVYRQLSPANAHLPTYSLAKELAQQCVAQFGAVRHTQAGVGSDSCCAAVAITPIDGHGAVGPVVGYDEQQGPVLGPVPAAAAQQYAVVFGNSQMAAGLVQNPVVGGHAERAALTVAPLGAALYSPPAAPAQAALFVELTPCINCQNWLAGAGGGVPNPFAAAIAPGGPVTLNVWWRWDYPDAVQATPLAGAHGVFMPLNGVVGMGTFHGGTPLNQLVDTSSW</sequence>
<gene>
    <name evidence="1" type="ORF">FL583_19280</name>
</gene>
<dbReference type="InterPro" id="IPR016192">
    <property type="entry name" value="APOBEC/CMP_deaminase_Zn-bd"/>
</dbReference>
<name>A0A545APW7_9ACTN</name>
<dbReference type="InParanoid" id="A0A545APW7"/>
<accession>A0A545APW7</accession>